<dbReference type="KEGG" id="gms:SOIL9_01350"/>
<proteinExistence type="predicted"/>
<keyword evidence="2" id="KW-1185">Reference proteome</keyword>
<evidence type="ECO:0000313" key="1">
    <source>
        <dbReference type="EMBL" id="VTR98855.1"/>
    </source>
</evidence>
<dbReference type="RefSeq" id="WP_162671717.1">
    <property type="nucleotide sequence ID" value="NZ_LR593886.1"/>
</dbReference>
<gene>
    <name evidence="1" type="ORF">SOIL9_01350</name>
</gene>
<evidence type="ECO:0000313" key="2">
    <source>
        <dbReference type="Proteomes" id="UP000464178"/>
    </source>
</evidence>
<reference evidence="1 2" key="1">
    <citation type="submission" date="2019-05" db="EMBL/GenBank/DDBJ databases">
        <authorList>
            <consortium name="Science for Life Laboratories"/>
        </authorList>
    </citation>
    <scope>NUCLEOTIDE SEQUENCE [LARGE SCALE GENOMIC DNA]</scope>
    <source>
        <strain evidence="1">Soil9</strain>
    </source>
</reference>
<name>A0A6P2DGM0_9BACT</name>
<protein>
    <submittedName>
        <fullName evidence="1">Uncharacterized protein</fullName>
    </submittedName>
</protein>
<dbReference type="Proteomes" id="UP000464178">
    <property type="component" value="Chromosome"/>
</dbReference>
<organism evidence="1 2">
    <name type="scientific">Gemmata massiliana</name>
    <dbReference type="NCBI Taxonomy" id="1210884"/>
    <lineage>
        <taxon>Bacteria</taxon>
        <taxon>Pseudomonadati</taxon>
        <taxon>Planctomycetota</taxon>
        <taxon>Planctomycetia</taxon>
        <taxon>Gemmatales</taxon>
        <taxon>Gemmataceae</taxon>
        <taxon>Gemmata</taxon>
    </lineage>
</organism>
<accession>A0A6P2DGM0</accession>
<sequence length="339" mass="38145">MPEDPDTGKLRPFTDDEIDAMEIRTFGVRDFTHGMETRKVGDNTLRKSFHVKWSERFNFCERVCGNEKTYVDGTGHTKLSRLLPDEKYGTHYPNFPEIIATRIDGIKGANGPGIDDEDGVVGYPDAQVDVFYEHVPFDVRTDEEIELDGGSELKRFAYYGSSQGRADAITVPGGAMRYWREPDDGTAPPHGVPVPTGINITRAEEEFTYNWVRLPFEAFDVLSNLYARIYGSVEGDLPFIGCVNSTPIFNRPHGTVMFTGVTPKQERAHTGQGLRWSLEYKFLYSAMGWNWLYYPDPSGTNAGWFNVNNKDYQEADALEDGRSISAGTRDLNLLFSVSA</sequence>
<dbReference type="AlphaFoldDB" id="A0A6P2DGM0"/>
<dbReference type="EMBL" id="LR593886">
    <property type="protein sequence ID" value="VTR98855.1"/>
    <property type="molecule type" value="Genomic_DNA"/>
</dbReference>